<dbReference type="GO" id="GO:0051787">
    <property type="term" value="F:misfolded protein binding"/>
    <property type="evidence" value="ECO:0007669"/>
    <property type="project" value="TreeGrafter"/>
</dbReference>
<dbReference type="Pfam" id="PF01556">
    <property type="entry name" value="DnaJ_C"/>
    <property type="match status" value="1"/>
</dbReference>
<accession>A0AAJ6YWX0</accession>
<dbReference type="GO" id="GO:0005783">
    <property type="term" value="C:endoplasmic reticulum"/>
    <property type="evidence" value="ECO:0007669"/>
    <property type="project" value="TreeGrafter"/>
</dbReference>
<dbReference type="InterPro" id="IPR001623">
    <property type="entry name" value="DnaJ_domain"/>
</dbReference>
<feature type="domain" description="J" evidence="4">
    <location>
        <begin position="26"/>
        <end position="91"/>
    </location>
</feature>
<keyword evidence="5" id="KW-1185">Reference proteome</keyword>
<evidence type="ECO:0000313" key="5">
    <source>
        <dbReference type="Proteomes" id="UP000695007"/>
    </source>
</evidence>
<dbReference type="Proteomes" id="UP000695007">
    <property type="component" value="Unplaced"/>
</dbReference>
<dbReference type="Pfam" id="PF00226">
    <property type="entry name" value="DnaJ"/>
    <property type="match status" value="1"/>
</dbReference>
<dbReference type="InterPro" id="IPR051736">
    <property type="entry name" value="DnaJ-B11-like"/>
</dbReference>
<dbReference type="CDD" id="cd06257">
    <property type="entry name" value="DnaJ"/>
    <property type="match status" value="1"/>
</dbReference>
<dbReference type="CDD" id="cd10747">
    <property type="entry name" value="DnaJ_C"/>
    <property type="match status" value="1"/>
</dbReference>
<dbReference type="SUPFAM" id="SSF46565">
    <property type="entry name" value="Chaperone J-domain"/>
    <property type="match status" value="1"/>
</dbReference>
<evidence type="ECO:0000256" key="3">
    <source>
        <dbReference type="SAM" id="SignalP"/>
    </source>
</evidence>
<dbReference type="RefSeq" id="XP_011505850.1">
    <property type="nucleotide sequence ID" value="XM_011507548.1"/>
</dbReference>
<dbReference type="InterPro" id="IPR018253">
    <property type="entry name" value="DnaJ_domain_CS"/>
</dbReference>
<reference evidence="6" key="1">
    <citation type="submission" date="2025-08" db="UniProtKB">
        <authorList>
            <consortium name="RefSeq"/>
        </authorList>
    </citation>
    <scope>IDENTIFICATION</scope>
</reference>
<dbReference type="GeneID" id="105368526"/>
<dbReference type="GO" id="GO:0051082">
    <property type="term" value="F:unfolded protein binding"/>
    <property type="evidence" value="ECO:0007669"/>
    <property type="project" value="InterPro"/>
</dbReference>
<dbReference type="Gene3D" id="1.10.287.110">
    <property type="entry name" value="DnaJ domain"/>
    <property type="match status" value="1"/>
</dbReference>
<dbReference type="FunFam" id="1.10.287.110:FF:000040">
    <property type="entry name" value="dnaJ homolog subfamily B member 11"/>
    <property type="match status" value="1"/>
</dbReference>
<dbReference type="SMART" id="SM00271">
    <property type="entry name" value="DnaJ"/>
    <property type="match status" value="1"/>
</dbReference>
<dbReference type="AlphaFoldDB" id="A0AAJ6YWX0"/>
<dbReference type="FunFam" id="2.60.260.20:FF:000013">
    <property type="entry name" value="DnaJ subfamily B member 11"/>
    <property type="match status" value="1"/>
</dbReference>
<organism evidence="5 6">
    <name type="scientific">Ceratosolen solmsi marchali</name>
    <dbReference type="NCBI Taxonomy" id="326594"/>
    <lineage>
        <taxon>Eukaryota</taxon>
        <taxon>Metazoa</taxon>
        <taxon>Ecdysozoa</taxon>
        <taxon>Arthropoda</taxon>
        <taxon>Hexapoda</taxon>
        <taxon>Insecta</taxon>
        <taxon>Pterygota</taxon>
        <taxon>Neoptera</taxon>
        <taxon>Endopterygota</taxon>
        <taxon>Hymenoptera</taxon>
        <taxon>Apocrita</taxon>
        <taxon>Proctotrupomorpha</taxon>
        <taxon>Chalcidoidea</taxon>
        <taxon>Agaonidae</taxon>
        <taxon>Agaoninae</taxon>
        <taxon>Ceratosolen</taxon>
    </lineage>
</organism>
<evidence type="ECO:0000256" key="2">
    <source>
        <dbReference type="ARBA" id="ARBA00023180"/>
    </source>
</evidence>
<name>A0AAJ6YWX0_9HYME</name>
<dbReference type="PANTHER" id="PTHR44298:SF1">
    <property type="entry name" value="DNAJ HOMOLOG SUBFAMILY B MEMBER 11"/>
    <property type="match status" value="1"/>
</dbReference>
<sequence length="358" mass="40968">MAEFQFFSIILFNLLLYLVACLAERDFYKILDLDKSANGDDIKKAYRKLARELHPDKNKDDPDASRKFQDLGAAYEVLSNEEKRELYDKCGEECLKKEGMANPADHFANFFGDFDFHFGGESRNQNQPVRGSNVIIDLVVSLEELYSGNFVEITRNKPVIKTARGTRKCNCRQELITRNLGNGRFQMMQQAVCSECPNVIFVNEERVLEVEIEPGMVNGQETKFTAEGEPHLDGDPGDLIFKIKTQPHPVFERVGDDLYTNVTISLQDALIGFQLEITHLDGHKVAIQRDKITRPGARMRKKGEGMPNYDNNNLHGILYITFDIAFPESEFSETEKEDIKKLLNQRSVNKIYNGLRRN</sequence>
<dbReference type="PROSITE" id="PS50076">
    <property type="entry name" value="DNAJ_2"/>
    <property type="match status" value="1"/>
</dbReference>
<feature type="signal peptide" evidence="3">
    <location>
        <begin position="1"/>
        <end position="23"/>
    </location>
</feature>
<gene>
    <name evidence="6" type="primary">LOC105368526</name>
</gene>
<feature type="chain" id="PRO_5042512995" evidence="3">
    <location>
        <begin position="24"/>
        <end position="358"/>
    </location>
</feature>
<proteinExistence type="predicted"/>
<dbReference type="CTD" id="33220"/>
<dbReference type="PROSITE" id="PS00636">
    <property type="entry name" value="DNAJ_1"/>
    <property type="match status" value="1"/>
</dbReference>
<dbReference type="KEGG" id="csol:105368526"/>
<evidence type="ECO:0000259" key="4">
    <source>
        <dbReference type="PROSITE" id="PS50076"/>
    </source>
</evidence>
<protein>
    <submittedName>
        <fullName evidence="6">DnaJ homolog subfamily B member 11</fullName>
    </submittedName>
</protein>
<evidence type="ECO:0000313" key="6">
    <source>
        <dbReference type="RefSeq" id="XP_011505850.1"/>
    </source>
</evidence>
<dbReference type="PRINTS" id="PR00625">
    <property type="entry name" value="JDOMAIN"/>
</dbReference>
<evidence type="ECO:0000256" key="1">
    <source>
        <dbReference type="ARBA" id="ARBA00022729"/>
    </source>
</evidence>
<dbReference type="Gene3D" id="2.60.260.20">
    <property type="entry name" value="Urease metallochaperone UreE, N-terminal domain"/>
    <property type="match status" value="2"/>
</dbReference>
<dbReference type="PANTHER" id="PTHR44298">
    <property type="entry name" value="DNAJ HOMOLOG SUBFAMILY B MEMBER 11"/>
    <property type="match status" value="1"/>
</dbReference>
<keyword evidence="2" id="KW-0325">Glycoprotein</keyword>
<dbReference type="GO" id="GO:0006457">
    <property type="term" value="P:protein folding"/>
    <property type="evidence" value="ECO:0007669"/>
    <property type="project" value="InterPro"/>
</dbReference>
<dbReference type="InterPro" id="IPR002939">
    <property type="entry name" value="DnaJ_C"/>
</dbReference>
<dbReference type="SUPFAM" id="SSF49493">
    <property type="entry name" value="HSP40/DnaJ peptide-binding domain"/>
    <property type="match status" value="2"/>
</dbReference>
<dbReference type="InterPro" id="IPR008971">
    <property type="entry name" value="HSP40/DnaJ_pept-bd"/>
</dbReference>
<dbReference type="InterPro" id="IPR036869">
    <property type="entry name" value="J_dom_sf"/>
</dbReference>
<keyword evidence="1 3" id="KW-0732">Signal</keyword>